<dbReference type="OrthoDB" id="11310at2157"/>
<gene>
    <name evidence="7" type="ORF">MNV_20040</name>
</gene>
<feature type="transmembrane region" description="Helical" evidence="6">
    <location>
        <begin position="131"/>
        <end position="153"/>
    </location>
</feature>
<keyword evidence="5 6" id="KW-0472">Membrane</keyword>
<comment type="similarity">
    <text evidence="2">Belongs to the ABC-3 integral membrane protein family.</text>
</comment>
<dbReference type="CDD" id="cd06550">
    <property type="entry name" value="TM_ABC_iron-siderophores_like"/>
    <property type="match status" value="1"/>
</dbReference>
<dbReference type="GO" id="GO:0010043">
    <property type="term" value="P:response to zinc ion"/>
    <property type="evidence" value="ECO:0007669"/>
    <property type="project" value="TreeGrafter"/>
</dbReference>
<evidence type="ECO:0000256" key="2">
    <source>
        <dbReference type="ARBA" id="ARBA00008034"/>
    </source>
</evidence>
<evidence type="ECO:0000256" key="3">
    <source>
        <dbReference type="ARBA" id="ARBA00022692"/>
    </source>
</evidence>
<evidence type="ECO:0000256" key="1">
    <source>
        <dbReference type="ARBA" id="ARBA00004141"/>
    </source>
</evidence>
<feature type="transmembrane region" description="Helical" evidence="6">
    <location>
        <begin position="88"/>
        <end position="111"/>
    </location>
</feature>
<comment type="subcellular location">
    <subcellularLocation>
        <location evidence="1">Membrane</location>
        <topology evidence="1">Multi-pass membrane protein</topology>
    </subcellularLocation>
</comment>
<feature type="transmembrane region" description="Helical" evidence="6">
    <location>
        <begin position="174"/>
        <end position="202"/>
    </location>
</feature>
<dbReference type="RefSeq" id="WP_096205090.1">
    <property type="nucleotide sequence ID" value="NZ_FZMP01000112.1"/>
</dbReference>
<feature type="transmembrane region" description="Helical" evidence="6">
    <location>
        <begin position="214"/>
        <end position="234"/>
    </location>
</feature>
<dbReference type="InterPro" id="IPR001626">
    <property type="entry name" value="ABC_TroCD"/>
</dbReference>
<dbReference type="GO" id="GO:0055085">
    <property type="term" value="P:transmembrane transport"/>
    <property type="evidence" value="ECO:0007669"/>
    <property type="project" value="InterPro"/>
</dbReference>
<dbReference type="Proteomes" id="UP000218615">
    <property type="component" value="Unassembled WGS sequence"/>
</dbReference>
<protein>
    <submittedName>
        <fullName evidence="7">ABC-3 protein</fullName>
    </submittedName>
</protein>
<dbReference type="EMBL" id="FZMP01000112">
    <property type="protein sequence ID" value="SNQ60664.1"/>
    <property type="molecule type" value="Genomic_DNA"/>
</dbReference>
<feature type="transmembrane region" description="Helical" evidence="6">
    <location>
        <begin position="241"/>
        <end position="261"/>
    </location>
</feature>
<dbReference type="Gene3D" id="1.10.3470.10">
    <property type="entry name" value="ABC transporter involved in vitamin B12 uptake, BtuC"/>
    <property type="match status" value="1"/>
</dbReference>
<dbReference type="STRING" id="1392998.ANME2D_00221"/>
<evidence type="ECO:0000256" key="4">
    <source>
        <dbReference type="ARBA" id="ARBA00022989"/>
    </source>
</evidence>
<evidence type="ECO:0000256" key="6">
    <source>
        <dbReference type="SAM" id="Phobius"/>
    </source>
</evidence>
<evidence type="ECO:0000256" key="5">
    <source>
        <dbReference type="ARBA" id="ARBA00023136"/>
    </source>
</evidence>
<dbReference type="InterPro" id="IPR037294">
    <property type="entry name" value="ABC_BtuC-like"/>
</dbReference>
<organism evidence="7 8">
    <name type="scientific">Candidatus Methanoperedens nitratireducens</name>
    <dbReference type="NCBI Taxonomy" id="1392998"/>
    <lineage>
        <taxon>Archaea</taxon>
        <taxon>Methanobacteriati</taxon>
        <taxon>Methanobacteriota</taxon>
        <taxon>Stenosarchaea group</taxon>
        <taxon>Methanomicrobia</taxon>
        <taxon>Methanosarcinales</taxon>
        <taxon>ANME-2 cluster</taxon>
        <taxon>Candidatus Methanoperedentaceae</taxon>
        <taxon>Candidatus Methanoperedens</taxon>
    </lineage>
</organism>
<dbReference type="SUPFAM" id="SSF81345">
    <property type="entry name" value="ABC transporter involved in vitamin B12 uptake, BtuC"/>
    <property type="match status" value="1"/>
</dbReference>
<sequence length="266" mass="28185">MLEIFQYGFMQRALVAGLMIAVICSAIGTFIVLKRLSMIGDGLAHIALGGIAIGLFLNVYPVISALIFSVLSALGINSLKRARIYGDLAIAIFFSAGLAVAVVILSISNGFNVDLFSYLFGSILTVNDTDLQIIFGLGILVLGAVFIFYKELFYTTFDETSARAGGIPVEKLNTLLIVLTSVTVVVSLKIVGVLLVSSLLVVPVATSLQVSRSFRGTILSSMVFAVFSVVSGLIISFYFNLAAGGAIVLTSVIVFLIVMIYKNSAG</sequence>
<accession>A0A284VN29</accession>
<feature type="transmembrane region" description="Helical" evidence="6">
    <location>
        <begin position="45"/>
        <end position="76"/>
    </location>
</feature>
<evidence type="ECO:0000313" key="7">
    <source>
        <dbReference type="EMBL" id="SNQ60664.1"/>
    </source>
</evidence>
<feature type="transmembrane region" description="Helical" evidence="6">
    <location>
        <begin position="12"/>
        <end position="33"/>
    </location>
</feature>
<reference evidence="8" key="1">
    <citation type="submission" date="2017-06" db="EMBL/GenBank/DDBJ databases">
        <authorList>
            <person name="Cremers G."/>
        </authorList>
    </citation>
    <scope>NUCLEOTIDE SEQUENCE [LARGE SCALE GENOMIC DNA]</scope>
</reference>
<dbReference type="GO" id="GO:0043190">
    <property type="term" value="C:ATP-binding cassette (ABC) transporter complex"/>
    <property type="evidence" value="ECO:0007669"/>
    <property type="project" value="InterPro"/>
</dbReference>
<name>A0A284VN29_9EURY</name>
<evidence type="ECO:0000313" key="8">
    <source>
        <dbReference type="Proteomes" id="UP000218615"/>
    </source>
</evidence>
<dbReference type="PANTHER" id="PTHR30477">
    <property type="entry name" value="ABC-TRANSPORTER METAL-BINDING PROTEIN"/>
    <property type="match status" value="1"/>
</dbReference>
<keyword evidence="4 6" id="KW-1133">Transmembrane helix</keyword>
<dbReference type="Pfam" id="PF00950">
    <property type="entry name" value="ABC-3"/>
    <property type="match status" value="1"/>
</dbReference>
<proteinExistence type="inferred from homology"/>
<keyword evidence="8" id="KW-1185">Reference proteome</keyword>
<dbReference type="AlphaFoldDB" id="A0A284VN29"/>
<keyword evidence="3 6" id="KW-0812">Transmembrane</keyword>
<dbReference type="PANTHER" id="PTHR30477:SF0">
    <property type="entry name" value="METAL TRANSPORT SYSTEM MEMBRANE PROTEIN TM_0125-RELATED"/>
    <property type="match status" value="1"/>
</dbReference>